<dbReference type="AlphaFoldDB" id="A0A6A5TYB8"/>
<proteinExistence type="predicted"/>
<sequence length="133" mass="14910">MAGAAQQFTVLMNPICIRTPLATYIQKITIPLIPKSPSKQHIIADFSTSNPPQIPSSRQARASPENTMAHSETFEMAVVSLISNILQALFQLLGIILILYYSHRPTRKILRTRKQGFAERREIPSSVHSARED</sequence>
<evidence type="ECO:0000313" key="3">
    <source>
        <dbReference type="EMBL" id="KAF1957070.1"/>
    </source>
</evidence>
<gene>
    <name evidence="3" type="ORF">CC80DRAFT_491908</name>
</gene>
<organism evidence="3 4">
    <name type="scientific">Byssothecium circinans</name>
    <dbReference type="NCBI Taxonomy" id="147558"/>
    <lineage>
        <taxon>Eukaryota</taxon>
        <taxon>Fungi</taxon>
        <taxon>Dikarya</taxon>
        <taxon>Ascomycota</taxon>
        <taxon>Pezizomycotina</taxon>
        <taxon>Dothideomycetes</taxon>
        <taxon>Pleosporomycetidae</taxon>
        <taxon>Pleosporales</taxon>
        <taxon>Massarineae</taxon>
        <taxon>Massarinaceae</taxon>
        <taxon>Byssothecium</taxon>
    </lineage>
</organism>
<feature type="region of interest" description="Disordered" evidence="1">
    <location>
        <begin position="46"/>
        <end position="65"/>
    </location>
</feature>
<keyword evidence="4" id="KW-1185">Reference proteome</keyword>
<reference evidence="3" key="1">
    <citation type="journal article" date="2020" name="Stud. Mycol.">
        <title>101 Dothideomycetes genomes: a test case for predicting lifestyles and emergence of pathogens.</title>
        <authorList>
            <person name="Haridas S."/>
            <person name="Albert R."/>
            <person name="Binder M."/>
            <person name="Bloem J."/>
            <person name="Labutti K."/>
            <person name="Salamov A."/>
            <person name="Andreopoulos B."/>
            <person name="Baker S."/>
            <person name="Barry K."/>
            <person name="Bills G."/>
            <person name="Bluhm B."/>
            <person name="Cannon C."/>
            <person name="Castanera R."/>
            <person name="Culley D."/>
            <person name="Daum C."/>
            <person name="Ezra D."/>
            <person name="Gonzalez J."/>
            <person name="Henrissat B."/>
            <person name="Kuo A."/>
            <person name="Liang C."/>
            <person name="Lipzen A."/>
            <person name="Lutzoni F."/>
            <person name="Magnuson J."/>
            <person name="Mondo S."/>
            <person name="Nolan M."/>
            <person name="Ohm R."/>
            <person name="Pangilinan J."/>
            <person name="Park H.-J."/>
            <person name="Ramirez L."/>
            <person name="Alfaro M."/>
            <person name="Sun H."/>
            <person name="Tritt A."/>
            <person name="Yoshinaga Y."/>
            <person name="Zwiers L.-H."/>
            <person name="Turgeon B."/>
            <person name="Goodwin S."/>
            <person name="Spatafora J."/>
            <person name="Crous P."/>
            <person name="Grigoriev I."/>
        </authorList>
    </citation>
    <scope>NUCLEOTIDE SEQUENCE</scope>
    <source>
        <strain evidence="3">CBS 675.92</strain>
    </source>
</reference>
<keyword evidence="2" id="KW-1133">Transmembrane helix</keyword>
<dbReference type="EMBL" id="ML976990">
    <property type="protein sequence ID" value="KAF1957070.1"/>
    <property type="molecule type" value="Genomic_DNA"/>
</dbReference>
<keyword evidence="2" id="KW-0812">Transmembrane</keyword>
<evidence type="ECO:0000256" key="1">
    <source>
        <dbReference type="SAM" id="MobiDB-lite"/>
    </source>
</evidence>
<name>A0A6A5TYB8_9PLEO</name>
<accession>A0A6A5TYB8</accession>
<dbReference type="Proteomes" id="UP000800035">
    <property type="component" value="Unassembled WGS sequence"/>
</dbReference>
<evidence type="ECO:0000313" key="4">
    <source>
        <dbReference type="Proteomes" id="UP000800035"/>
    </source>
</evidence>
<evidence type="ECO:0000256" key="2">
    <source>
        <dbReference type="SAM" id="Phobius"/>
    </source>
</evidence>
<keyword evidence="2" id="KW-0472">Membrane</keyword>
<protein>
    <submittedName>
        <fullName evidence="3">Uncharacterized protein</fullName>
    </submittedName>
</protein>
<feature type="transmembrane region" description="Helical" evidence="2">
    <location>
        <begin position="76"/>
        <end position="101"/>
    </location>
</feature>